<dbReference type="OrthoDB" id="18977at10239"/>
<protein>
    <submittedName>
        <fullName evidence="1">Uncharacterized protein</fullName>
    </submittedName>
</protein>
<dbReference type="RefSeq" id="YP_007672681.1">
    <property type="nucleotide sequence ID" value="NC_020835.1"/>
</dbReference>
<dbReference type="KEGG" id="vg:15009169"/>
<dbReference type="Proteomes" id="UP000201285">
    <property type="component" value="Segment"/>
</dbReference>
<gene>
    <name evidence="1" type="ORF">PROG_00031</name>
</gene>
<proteinExistence type="predicted"/>
<accession>M1TW87</accession>
<keyword evidence="2" id="KW-1185">Reference proteome</keyword>
<dbReference type="GeneID" id="15009169"/>
<evidence type="ECO:0000313" key="2">
    <source>
        <dbReference type="Proteomes" id="UP000201285"/>
    </source>
</evidence>
<name>M1TW87_9CAUD</name>
<dbReference type="EMBL" id="HQ337022">
    <property type="protein sequence ID" value="AGG54684.1"/>
    <property type="molecule type" value="Genomic_DNA"/>
</dbReference>
<organism evidence="1 2">
    <name type="scientific">Prochlorococcus phage P-SSP10</name>
    <dbReference type="NCBI Taxonomy" id="885867"/>
    <lineage>
        <taxon>Viruses</taxon>
        <taxon>Duplodnaviria</taxon>
        <taxon>Heunggongvirae</taxon>
        <taxon>Uroviricota</taxon>
        <taxon>Caudoviricetes</taxon>
        <taxon>Autographivirales</taxon>
        <taxon>Sechaudvirinae</taxon>
        <taxon>Tangaroavirus</taxon>
        <taxon>Tangaroavirus PSSP10</taxon>
    </lineage>
</organism>
<evidence type="ECO:0000313" key="1">
    <source>
        <dbReference type="EMBL" id="AGG54684.1"/>
    </source>
</evidence>
<reference evidence="1 2" key="1">
    <citation type="submission" date="2010-10" db="EMBL/GenBank/DDBJ databases">
        <title>The Genome Sequence of Prochlorococcus phage P-SSP10.</title>
        <authorList>
            <consortium name="The Broad Institute Genome Sequencing Platform"/>
            <person name="Henn M.R."/>
            <person name="Sullivan M.S."/>
            <person name="Osburne M.S."/>
            <person name="Levin J."/>
            <person name="Malboeuf C."/>
            <person name="Casali M."/>
            <person name="Russ C."/>
            <person name="Lennon N."/>
            <person name="Chapman S.B."/>
            <person name="Erlich R."/>
            <person name="Young S.K."/>
            <person name="Yandava C."/>
            <person name="Zeng Q."/>
            <person name="Alvarado L."/>
            <person name="Anderson S."/>
            <person name="Berlin A."/>
            <person name="Chen Z."/>
            <person name="Freedman E."/>
            <person name="Gellesch M."/>
            <person name="Goldberg J."/>
            <person name="Green L."/>
            <person name="Griggs A."/>
            <person name="Gujja S."/>
            <person name="Heilman E.R."/>
            <person name="Heiman D."/>
            <person name="Hollinger A."/>
            <person name="Howarth C."/>
            <person name="Larson L."/>
            <person name="Mehta T."/>
            <person name="Pearson M."/>
            <person name="Roberts A."/>
            <person name="Ryan E."/>
            <person name="Saif S."/>
            <person name="Shea T."/>
            <person name="Shenoy N."/>
            <person name="Sisk P."/>
            <person name="Stolte C."/>
            <person name="Sykes S."/>
            <person name="White J."/>
            <person name="Yu Q."/>
            <person name="Coleman M.L."/>
            <person name="Huang K.H."/>
            <person name="Weigele P.R."/>
            <person name="DeFrancesco A.S."/>
            <person name="Kern S.E."/>
            <person name="Thompson L.R."/>
            <person name="Fu R."/>
            <person name="Hombeck B."/>
            <person name="Chisholm S.W."/>
            <person name="Haas B."/>
            <person name="Nusbaum C."/>
            <person name="Birren B."/>
        </authorList>
    </citation>
    <scope>NUCLEOTIDE SEQUENCE [LARGE SCALE GENOMIC DNA]</scope>
    <source>
        <strain evidence="1 2">P-SSP10</strain>
    </source>
</reference>
<sequence>MARRDSYDNRIDEVMMWDASNERTPFTIKDGLAASISWDLPPAYCAIVRSRWPDGRIKERSYRSAKAAHKYMVKCLENNAEFTLLTDDALRDSDHPTDKRS</sequence>